<proteinExistence type="predicted"/>
<sequence>MIIPKTLVFHDCKQEALDVAIYNNSRLPKLLWNQGIIKHYHSNMSKEYLQQTHNDFSSDDGACCILHATVGASTGLDICGVHNDIQYGICKNMAEMVQCAGICGLFLLMAEQWVLNAALDNKPFDASDPNCPYAGMVKKNSLKQDRTGCAAIQLIHSTICLPQFFAKYLDDCSPTVLVGQD</sequence>
<dbReference type="InterPro" id="IPR001650">
    <property type="entry name" value="Helicase_C-like"/>
</dbReference>
<organism evidence="2 3">
    <name type="scientific">Paxillus rubicundulus Ve08.2h10</name>
    <dbReference type="NCBI Taxonomy" id="930991"/>
    <lineage>
        <taxon>Eukaryota</taxon>
        <taxon>Fungi</taxon>
        <taxon>Dikarya</taxon>
        <taxon>Basidiomycota</taxon>
        <taxon>Agaricomycotina</taxon>
        <taxon>Agaricomycetes</taxon>
        <taxon>Agaricomycetidae</taxon>
        <taxon>Boletales</taxon>
        <taxon>Paxilineae</taxon>
        <taxon>Paxillaceae</taxon>
        <taxon>Paxillus</taxon>
    </lineage>
</organism>
<name>A0A0D0E4W6_9AGAM</name>
<dbReference type="Proteomes" id="UP000054538">
    <property type="component" value="Unassembled WGS sequence"/>
</dbReference>
<evidence type="ECO:0000259" key="1">
    <source>
        <dbReference type="Pfam" id="PF00271"/>
    </source>
</evidence>
<dbReference type="InParanoid" id="A0A0D0E4W6"/>
<keyword evidence="3" id="KW-1185">Reference proteome</keyword>
<evidence type="ECO:0000313" key="3">
    <source>
        <dbReference type="Proteomes" id="UP000054538"/>
    </source>
</evidence>
<dbReference type="STRING" id="930991.A0A0D0E4W6"/>
<protein>
    <recommendedName>
        <fullName evidence="1">Helicase C-terminal domain-containing protein</fullName>
    </recommendedName>
</protein>
<dbReference type="Pfam" id="PF00271">
    <property type="entry name" value="Helicase_C"/>
    <property type="match status" value="1"/>
</dbReference>
<reference evidence="2 3" key="1">
    <citation type="submission" date="2014-04" db="EMBL/GenBank/DDBJ databases">
        <authorList>
            <consortium name="DOE Joint Genome Institute"/>
            <person name="Kuo A."/>
            <person name="Kohler A."/>
            <person name="Jargeat P."/>
            <person name="Nagy L.G."/>
            <person name="Floudas D."/>
            <person name="Copeland A."/>
            <person name="Barry K.W."/>
            <person name="Cichocki N."/>
            <person name="Veneault-Fourrey C."/>
            <person name="LaButti K."/>
            <person name="Lindquist E.A."/>
            <person name="Lipzen A."/>
            <person name="Lundell T."/>
            <person name="Morin E."/>
            <person name="Murat C."/>
            <person name="Sun H."/>
            <person name="Tunlid A."/>
            <person name="Henrissat B."/>
            <person name="Grigoriev I.V."/>
            <person name="Hibbett D.S."/>
            <person name="Martin F."/>
            <person name="Nordberg H.P."/>
            <person name="Cantor M.N."/>
            <person name="Hua S.X."/>
        </authorList>
    </citation>
    <scope>NUCLEOTIDE SEQUENCE [LARGE SCALE GENOMIC DNA]</scope>
    <source>
        <strain evidence="2 3">Ve08.2h10</strain>
    </source>
</reference>
<dbReference type="HOGENOM" id="CLU_1471619_0_0_1"/>
<accession>A0A0D0E4W6</accession>
<dbReference type="EMBL" id="KN824858">
    <property type="protein sequence ID" value="KIK99491.1"/>
    <property type="molecule type" value="Genomic_DNA"/>
</dbReference>
<feature type="domain" description="Helicase C-terminal" evidence="1">
    <location>
        <begin position="5"/>
        <end position="101"/>
    </location>
</feature>
<dbReference type="Gene3D" id="3.40.50.300">
    <property type="entry name" value="P-loop containing nucleotide triphosphate hydrolases"/>
    <property type="match status" value="1"/>
</dbReference>
<dbReference type="AlphaFoldDB" id="A0A0D0E4W6"/>
<dbReference type="InterPro" id="IPR027417">
    <property type="entry name" value="P-loop_NTPase"/>
</dbReference>
<gene>
    <name evidence="2" type="ORF">PAXRUDRAFT_30500</name>
</gene>
<dbReference type="SUPFAM" id="SSF52540">
    <property type="entry name" value="P-loop containing nucleoside triphosphate hydrolases"/>
    <property type="match status" value="1"/>
</dbReference>
<evidence type="ECO:0000313" key="2">
    <source>
        <dbReference type="EMBL" id="KIK99491.1"/>
    </source>
</evidence>
<dbReference type="OrthoDB" id="10261556at2759"/>
<reference evidence="3" key="2">
    <citation type="submission" date="2015-01" db="EMBL/GenBank/DDBJ databases">
        <title>Evolutionary Origins and Diversification of the Mycorrhizal Mutualists.</title>
        <authorList>
            <consortium name="DOE Joint Genome Institute"/>
            <consortium name="Mycorrhizal Genomics Consortium"/>
            <person name="Kohler A."/>
            <person name="Kuo A."/>
            <person name="Nagy L.G."/>
            <person name="Floudas D."/>
            <person name="Copeland A."/>
            <person name="Barry K.W."/>
            <person name="Cichocki N."/>
            <person name="Veneault-Fourrey C."/>
            <person name="LaButti K."/>
            <person name="Lindquist E.A."/>
            <person name="Lipzen A."/>
            <person name="Lundell T."/>
            <person name="Morin E."/>
            <person name="Murat C."/>
            <person name="Riley R."/>
            <person name="Ohm R."/>
            <person name="Sun H."/>
            <person name="Tunlid A."/>
            <person name="Henrissat B."/>
            <person name="Grigoriev I.V."/>
            <person name="Hibbett D.S."/>
            <person name="Martin F."/>
        </authorList>
    </citation>
    <scope>NUCLEOTIDE SEQUENCE [LARGE SCALE GENOMIC DNA]</scope>
    <source>
        <strain evidence="3">Ve08.2h10</strain>
    </source>
</reference>